<evidence type="ECO:0000256" key="1">
    <source>
        <dbReference type="SAM" id="Phobius"/>
    </source>
</evidence>
<evidence type="ECO:0000313" key="5">
    <source>
        <dbReference type="Proteomes" id="UP000285060"/>
    </source>
</evidence>
<keyword evidence="1" id="KW-1133">Transmembrane helix</keyword>
<keyword evidence="2" id="KW-0732">Signal</keyword>
<sequence>MERLARLLVAGLAPLSAASDSMSSTDAAQLLNGRGPATFAYSSSTGINIDTLLDNFPACDNKCVGTTPCGSTSILTAFGSSSCVATTKSKSPSCPNAYVCCDPATCRAKTQSHCTYGTSHVVDDLNELSYKSALQYLAFIGGDMPVPRNPIDVEAVFNVLEKPLDAAVNSKRCESQCNGWNGIWGCPTSCDCVNSPVPPLTVGEKYRCVGTGYGASGYASPASKLANGTVVCPSGYACDDSVTSTTPCIGQPIRTTTGAPAYLSPSQSSAQNVNGSDQTTAIAVGSACGALGLVGAGAMYFMYRKKKKHEDDEHAASVLASLSSDHYHEAPNGA</sequence>
<dbReference type="VEuPathDB" id="FungiDB:H310_05499"/>
<dbReference type="EMBL" id="KI913960">
    <property type="protein sequence ID" value="ETW03071.1"/>
    <property type="molecule type" value="Genomic_DNA"/>
</dbReference>
<feature type="transmembrane region" description="Helical" evidence="1">
    <location>
        <begin position="281"/>
        <end position="303"/>
    </location>
</feature>
<organism evidence="3">
    <name type="scientific">Aphanomyces invadans</name>
    <dbReference type="NCBI Taxonomy" id="157072"/>
    <lineage>
        <taxon>Eukaryota</taxon>
        <taxon>Sar</taxon>
        <taxon>Stramenopiles</taxon>
        <taxon>Oomycota</taxon>
        <taxon>Saprolegniomycetes</taxon>
        <taxon>Saprolegniales</taxon>
        <taxon>Verrucalvaceae</taxon>
        <taxon>Aphanomyces</taxon>
    </lineage>
</organism>
<name>A0A024U9H0_9STRA</name>
<gene>
    <name evidence="4" type="ORF">DYB32_000967</name>
    <name evidence="3" type="ORF">H310_05499</name>
</gene>
<dbReference type="RefSeq" id="XP_008868455.1">
    <property type="nucleotide sequence ID" value="XM_008870233.1"/>
</dbReference>
<feature type="signal peptide" evidence="2">
    <location>
        <begin position="1"/>
        <end position="18"/>
    </location>
</feature>
<evidence type="ECO:0000313" key="4">
    <source>
        <dbReference type="EMBL" id="RHY34411.1"/>
    </source>
</evidence>
<accession>A0A024U9H0</accession>
<dbReference type="EMBL" id="QUSY01000031">
    <property type="protein sequence ID" value="RHY34411.1"/>
    <property type="molecule type" value="Genomic_DNA"/>
</dbReference>
<evidence type="ECO:0000313" key="3">
    <source>
        <dbReference type="EMBL" id="ETW03071.1"/>
    </source>
</evidence>
<reference evidence="4 5" key="2">
    <citation type="submission" date="2018-08" db="EMBL/GenBank/DDBJ databases">
        <title>Aphanomyces genome sequencing and annotation.</title>
        <authorList>
            <person name="Minardi D."/>
            <person name="Oidtmann B."/>
            <person name="Van Der Giezen M."/>
            <person name="Studholme D.J."/>
        </authorList>
    </citation>
    <scope>NUCLEOTIDE SEQUENCE [LARGE SCALE GENOMIC DNA]</scope>
    <source>
        <strain evidence="4 5">NJM0002</strain>
    </source>
</reference>
<dbReference type="GeneID" id="20082549"/>
<evidence type="ECO:0000256" key="2">
    <source>
        <dbReference type="SAM" id="SignalP"/>
    </source>
</evidence>
<keyword evidence="1" id="KW-0472">Membrane</keyword>
<dbReference type="CDD" id="cd12087">
    <property type="entry name" value="TM_EGFR-like"/>
    <property type="match status" value="1"/>
</dbReference>
<keyword evidence="5" id="KW-1185">Reference proteome</keyword>
<keyword evidence="1" id="KW-0812">Transmembrane</keyword>
<dbReference type="OrthoDB" id="70902at2759"/>
<feature type="chain" id="PRO_5038206470" evidence="2">
    <location>
        <begin position="19"/>
        <end position="334"/>
    </location>
</feature>
<reference evidence="3" key="1">
    <citation type="submission" date="2013-12" db="EMBL/GenBank/DDBJ databases">
        <title>The Genome Sequence of Aphanomyces invadans NJM9701.</title>
        <authorList>
            <consortium name="The Broad Institute Genomics Platform"/>
            <person name="Russ C."/>
            <person name="Tyler B."/>
            <person name="van West P."/>
            <person name="Dieguez-Uribeondo J."/>
            <person name="Young S.K."/>
            <person name="Zeng Q."/>
            <person name="Gargeya S."/>
            <person name="Fitzgerald M."/>
            <person name="Abouelleil A."/>
            <person name="Alvarado L."/>
            <person name="Chapman S.B."/>
            <person name="Gainer-Dewar J."/>
            <person name="Goldberg J."/>
            <person name="Griggs A."/>
            <person name="Gujja S."/>
            <person name="Hansen M."/>
            <person name="Howarth C."/>
            <person name="Imamovic A."/>
            <person name="Ireland A."/>
            <person name="Larimer J."/>
            <person name="McCowan C."/>
            <person name="Murphy C."/>
            <person name="Pearson M."/>
            <person name="Poon T.W."/>
            <person name="Priest M."/>
            <person name="Roberts A."/>
            <person name="Saif S."/>
            <person name="Shea T."/>
            <person name="Sykes S."/>
            <person name="Wortman J."/>
            <person name="Nusbaum C."/>
            <person name="Birren B."/>
        </authorList>
    </citation>
    <scope>NUCLEOTIDE SEQUENCE [LARGE SCALE GENOMIC DNA]</scope>
    <source>
        <strain evidence="3">NJM9701</strain>
    </source>
</reference>
<protein>
    <submittedName>
        <fullName evidence="3">Uncharacterized protein</fullName>
    </submittedName>
</protein>
<dbReference type="Proteomes" id="UP000285060">
    <property type="component" value="Unassembled WGS sequence"/>
</dbReference>
<proteinExistence type="predicted"/>
<dbReference type="AlphaFoldDB" id="A0A024U9H0"/>